<gene>
    <name evidence="1" type="ORF">AFUS01_LOCUS19844</name>
</gene>
<evidence type="ECO:0000313" key="1">
    <source>
        <dbReference type="EMBL" id="CAG7731238.1"/>
    </source>
</evidence>
<evidence type="ECO:0000313" key="2">
    <source>
        <dbReference type="Proteomes" id="UP000708208"/>
    </source>
</evidence>
<dbReference type="EMBL" id="CAJVCH010208516">
    <property type="protein sequence ID" value="CAG7731238.1"/>
    <property type="molecule type" value="Genomic_DNA"/>
</dbReference>
<accession>A0A8J2NYH3</accession>
<protein>
    <submittedName>
        <fullName evidence="1">Uncharacterized protein</fullName>
    </submittedName>
</protein>
<name>A0A8J2NYH3_9HEXA</name>
<reference evidence="1" key="1">
    <citation type="submission" date="2021-06" db="EMBL/GenBank/DDBJ databases">
        <authorList>
            <person name="Hodson N. C."/>
            <person name="Mongue J. A."/>
            <person name="Jaron S. K."/>
        </authorList>
    </citation>
    <scope>NUCLEOTIDE SEQUENCE</scope>
</reference>
<dbReference type="AlphaFoldDB" id="A0A8J2NYH3"/>
<proteinExistence type="predicted"/>
<comment type="caution">
    <text evidence="1">The sequence shown here is derived from an EMBL/GenBank/DDBJ whole genome shotgun (WGS) entry which is preliminary data.</text>
</comment>
<organism evidence="1 2">
    <name type="scientific">Allacma fusca</name>
    <dbReference type="NCBI Taxonomy" id="39272"/>
    <lineage>
        <taxon>Eukaryota</taxon>
        <taxon>Metazoa</taxon>
        <taxon>Ecdysozoa</taxon>
        <taxon>Arthropoda</taxon>
        <taxon>Hexapoda</taxon>
        <taxon>Collembola</taxon>
        <taxon>Symphypleona</taxon>
        <taxon>Sminthuridae</taxon>
        <taxon>Allacma</taxon>
    </lineage>
</organism>
<sequence length="287" mass="32210">TMDLNSAFIGQLWAGVPPLSLPEESLGVPDWSVTHALEDGTIFVTFDGPVAQACRDYEVKVKVTLDGRLKDSNPCALEELKPVLLDESEMYLTVNDDFKEFYRVKLLSKILRPSQGAKSAKQLEFVRTVVRVRLVDVGREEDCFVSSLLVARKLHPYIAVVPPLCVKAHLLNVKSLNVTRFMRELAVKKPFILRTVKNRLGNRLAEVQLFLNQEVGSGLYRFVSVGEEACTIQIAKRPPTIVPEFSVIAPDMVQLESIEMAGGTDWSENPGQDLFLPLELDFRIHFI</sequence>
<feature type="non-terminal residue" evidence="1">
    <location>
        <position position="287"/>
    </location>
</feature>
<feature type="non-terminal residue" evidence="1">
    <location>
        <position position="1"/>
    </location>
</feature>
<keyword evidence="2" id="KW-1185">Reference proteome</keyword>
<dbReference type="Proteomes" id="UP000708208">
    <property type="component" value="Unassembled WGS sequence"/>
</dbReference>